<evidence type="ECO:0000259" key="2">
    <source>
        <dbReference type="Pfam" id="PF17921"/>
    </source>
</evidence>
<feature type="domain" description="Integrase zinc-binding" evidence="2">
    <location>
        <begin position="115"/>
        <end position="153"/>
    </location>
</feature>
<evidence type="ECO:0000313" key="3">
    <source>
        <dbReference type="EMBL" id="MBW0466661.1"/>
    </source>
</evidence>
<dbReference type="OrthoDB" id="2517075at2759"/>
<organism evidence="3 4">
    <name type="scientific">Austropuccinia psidii MF-1</name>
    <dbReference type="NCBI Taxonomy" id="1389203"/>
    <lineage>
        <taxon>Eukaryota</taxon>
        <taxon>Fungi</taxon>
        <taxon>Dikarya</taxon>
        <taxon>Basidiomycota</taxon>
        <taxon>Pucciniomycotina</taxon>
        <taxon>Pucciniomycetes</taxon>
        <taxon>Pucciniales</taxon>
        <taxon>Sphaerophragmiaceae</taxon>
        <taxon>Austropuccinia</taxon>
    </lineage>
</organism>
<accession>A0A9Q3GGQ4</accession>
<dbReference type="InterPro" id="IPR041588">
    <property type="entry name" value="Integrase_H2C2"/>
</dbReference>
<gene>
    <name evidence="3" type="ORF">O181_006376</name>
</gene>
<protein>
    <recommendedName>
        <fullName evidence="2">Integrase zinc-binding domain-containing protein</fullName>
    </recommendedName>
</protein>
<evidence type="ECO:0000256" key="1">
    <source>
        <dbReference type="SAM" id="MobiDB-lite"/>
    </source>
</evidence>
<dbReference type="AlphaFoldDB" id="A0A9Q3GGQ4"/>
<feature type="compositionally biased region" description="Basic and acidic residues" evidence="1">
    <location>
        <begin position="1"/>
        <end position="16"/>
    </location>
</feature>
<dbReference type="Proteomes" id="UP000765509">
    <property type="component" value="Unassembled WGS sequence"/>
</dbReference>
<proteinExistence type="predicted"/>
<evidence type="ECO:0000313" key="4">
    <source>
        <dbReference type="Proteomes" id="UP000765509"/>
    </source>
</evidence>
<dbReference type="EMBL" id="AVOT02001358">
    <property type="protein sequence ID" value="MBW0466661.1"/>
    <property type="molecule type" value="Genomic_DNA"/>
</dbReference>
<keyword evidence="4" id="KW-1185">Reference proteome</keyword>
<reference evidence="3" key="1">
    <citation type="submission" date="2021-03" db="EMBL/GenBank/DDBJ databases">
        <title>Draft genome sequence of rust myrtle Austropuccinia psidii MF-1, a brazilian biotype.</title>
        <authorList>
            <person name="Quecine M.C."/>
            <person name="Pachon D.M.R."/>
            <person name="Bonatelli M.L."/>
            <person name="Correr F.H."/>
            <person name="Franceschini L.M."/>
            <person name="Leite T.F."/>
            <person name="Margarido G.R.A."/>
            <person name="Almeida C.A."/>
            <person name="Ferrarezi J.A."/>
            <person name="Labate C.A."/>
        </authorList>
    </citation>
    <scope>NUCLEOTIDE SEQUENCE</scope>
    <source>
        <strain evidence="3">MF-1</strain>
    </source>
</reference>
<name>A0A9Q3GGQ4_9BASI</name>
<dbReference type="Gene3D" id="1.10.340.70">
    <property type="match status" value="1"/>
</dbReference>
<sequence>MEIDRRKNLKISEWEPGRGTPNTHLSEPEGTETPILGIISSDLHKEIFNSVIKTYSKHKQWGILLQILQQMYRSPELESQLDKPWLRDYKDNEFFLLDGLLSHRENHTISLTVIDRDHISLILQECHSGPYMGHISEDRTKGRVTSTAWWPQWG</sequence>
<dbReference type="Pfam" id="PF17921">
    <property type="entry name" value="Integrase_H2C2"/>
    <property type="match status" value="1"/>
</dbReference>
<feature type="region of interest" description="Disordered" evidence="1">
    <location>
        <begin position="1"/>
        <end position="31"/>
    </location>
</feature>
<comment type="caution">
    <text evidence="3">The sequence shown here is derived from an EMBL/GenBank/DDBJ whole genome shotgun (WGS) entry which is preliminary data.</text>
</comment>